<protein>
    <submittedName>
        <fullName evidence="1">Uncharacterized protein</fullName>
    </submittedName>
</protein>
<sequence>MEAERAGLVCTPDSGASGSILCASNQFPACFRTQCGGLRGFSQALIESGSGSELVRMNAFIESPLGQTYTASKQRRKKYTARRVTRPRLLTHSYDKPVAGSTRDADCAVARYYCAVASHDVKHDL</sequence>
<reference evidence="1 2" key="1">
    <citation type="journal article" date="2012" name="Genome Biol.">
        <title>Sequencing three crocodilian genomes to illuminate the evolution of archosaurs and amniotes.</title>
        <authorList>
            <person name="St John J.A."/>
            <person name="Braun E.L."/>
            <person name="Isberg S.R."/>
            <person name="Miles L.G."/>
            <person name="Chong A.Y."/>
            <person name="Gongora J."/>
            <person name="Dalzell P."/>
            <person name="Moran C."/>
            <person name="Bed'hom B."/>
            <person name="Abzhanov A."/>
            <person name="Burgess S.C."/>
            <person name="Cooksey A.M."/>
            <person name="Castoe T.A."/>
            <person name="Crawford N.G."/>
            <person name="Densmore L.D."/>
            <person name="Drew J.C."/>
            <person name="Edwards S.V."/>
            <person name="Faircloth B.C."/>
            <person name="Fujita M.K."/>
            <person name="Greenwold M.J."/>
            <person name="Hoffmann F.G."/>
            <person name="Howard J.M."/>
            <person name="Iguchi T."/>
            <person name="Janes D.E."/>
            <person name="Khan S.Y."/>
            <person name="Kohno S."/>
            <person name="de Koning A.J."/>
            <person name="Lance S.L."/>
            <person name="McCarthy F.M."/>
            <person name="McCormack J.E."/>
            <person name="Merchant M.E."/>
            <person name="Peterson D.G."/>
            <person name="Pollock D.D."/>
            <person name="Pourmand N."/>
            <person name="Raney B.J."/>
            <person name="Roessler K.A."/>
            <person name="Sanford J.R."/>
            <person name="Sawyer R.H."/>
            <person name="Schmidt C.J."/>
            <person name="Triplett E.W."/>
            <person name="Tuberville T.D."/>
            <person name="Venegas-Anaya M."/>
            <person name="Howard J.T."/>
            <person name="Jarvis E.D."/>
            <person name="Guillette L.J.Jr."/>
            <person name="Glenn T.C."/>
            <person name="Green R.E."/>
            <person name="Ray D.A."/>
        </authorList>
    </citation>
    <scope>NUCLEOTIDE SEQUENCE [LARGE SCALE GENOMIC DNA]</scope>
    <source>
        <strain evidence="1">KSC_2009_1</strain>
    </source>
</reference>
<dbReference type="Proteomes" id="UP000050525">
    <property type="component" value="Unassembled WGS sequence"/>
</dbReference>
<name>A0A151PAP4_ALLMI</name>
<gene>
    <name evidence="1" type="ORF">Y1Q_0021735</name>
</gene>
<organism evidence="1 2">
    <name type="scientific">Alligator mississippiensis</name>
    <name type="common">American alligator</name>
    <dbReference type="NCBI Taxonomy" id="8496"/>
    <lineage>
        <taxon>Eukaryota</taxon>
        <taxon>Metazoa</taxon>
        <taxon>Chordata</taxon>
        <taxon>Craniata</taxon>
        <taxon>Vertebrata</taxon>
        <taxon>Euteleostomi</taxon>
        <taxon>Archelosauria</taxon>
        <taxon>Archosauria</taxon>
        <taxon>Crocodylia</taxon>
        <taxon>Alligatoridae</taxon>
        <taxon>Alligatorinae</taxon>
        <taxon>Alligator</taxon>
    </lineage>
</organism>
<accession>A0A151PAP4</accession>
<comment type="caution">
    <text evidence="1">The sequence shown here is derived from an EMBL/GenBank/DDBJ whole genome shotgun (WGS) entry which is preliminary data.</text>
</comment>
<evidence type="ECO:0000313" key="2">
    <source>
        <dbReference type="Proteomes" id="UP000050525"/>
    </source>
</evidence>
<dbReference type="AlphaFoldDB" id="A0A151PAP4"/>
<evidence type="ECO:0000313" key="1">
    <source>
        <dbReference type="EMBL" id="KYO46187.1"/>
    </source>
</evidence>
<dbReference type="EMBL" id="AKHW03000533">
    <property type="protein sequence ID" value="KYO46187.1"/>
    <property type="molecule type" value="Genomic_DNA"/>
</dbReference>
<keyword evidence="2" id="KW-1185">Reference proteome</keyword>
<proteinExistence type="predicted"/>